<dbReference type="PANTHER" id="PTHR34472:SF1">
    <property type="entry name" value="SULFUR CARRIER PROTEIN THIS"/>
    <property type="match status" value="1"/>
</dbReference>
<dbReference type="AlphaFoldDB" id="A0A7G1HSF2"/>
<organism evidence="1 2">
    <name type="scientific">Coprobacter secundus subsp. similis</name>
    <dbReference type="NCBI Taxonomy" id="2751153"/>
    <lineage>
        <taxon>Bacteria</taxon>
        <taxon>Pseudomonadati</taxon>
        <taxon>Bacteroidota</taxon>
        <taxon>Bacteroidia</taxon>
        <taxon>Bacteroidales</taxon>
        <taxon>Barnesiellaceae</taxon>
        <taxon>Coprobacter</taxon>
    </lineage>
</organism>
<dbReference type="NCBIfam" id="TIGR01683">
    <property type="entry name" value="thiS"/>
    <property type="match status" value="1"/>
</dbReference>
<sequence length="67" mass="7349">MKTITLNHQEMQIQEDCTLARLLEDKGLNGGGIAAAVNNRVIPRKDWDVTLLNDNDKVTVIRATCGG</sequence>
<dbReference type="KEGG" id="copr:Cop2CBH44_00150"/>
<dbReference type="InterPro" id="IPR012675">
    <property type="entry name" value="Beta-grasp_dom_sf"/>
</dbReference>
<dbReference type="InterPro" id="IPR016155">
    <property type="entry name" value="Mopterin_synth/thiamin_S_b"/>
</dbReference>
<accession>A0A7G1HSF2</accession>
<dbReference type="SUPFAM" id="SSF54285">
    <property type="entry name" value="MoaD/ThiS"/>
    <property type="match status" value="1"/>
</dbReference>
<gene>
    <name evidence="1" type="ORF">Cop2CBH44_00150</name>
</gene>
<keyword evidence="2" id="KW-1185">Reference proteome</keyword>
<dbReference type="EMBL" id="AP023322">
    <property type="protein sequence ID" value="BCI61662.1"/>
    <property type="molecule type" value="Genomic_DNA"/>
</dbReference>
<dbReference type="Gene3D" id="3.10.20.30">
    <property type="match status" value="1"/>
</dbReference>
<dbReference type="RefSeq" id="WP_021931769.1">
    <property type="nucleotide sequence ID" value="NZ_AP023322.1"/>
</dbReference>
<proteinExistence type="predicted"/>
<reference evidence="2" key="1">
    <citation type="submission" date="2020-07" db="EMBL/GenBank/DDBJ databases">
        <title>Complete genome sequencing of Coprobacter sp. strain 2CBH44.</title>
        <authorList>
            <person name="Sakamoto M."/>
            <person name="Murakami T."/>
            <person name="Mori H."/>
        </authorList>
    </citation>
    <scope>NUCLEOTIDE SEQUENCE [LARGE SCALE GENOMIC DNA]</scope>
    <source>
        <strain evidence="2">2CBH44</strain>
    </source>
</reference>
<evidence type="ECO:0000313" key="2">
    <source>
        <dbReference type="Proteomes" id="UP000594042"/>
    </source>
</evidence>
<evidence type="ECO:0008006" key="3">
    <source>
        <dbReference type="Google" id="ProtNLM"/>
    </source>
</evidence>
<dbReference type="InterPro" id="IPR003749">
    <property type="entry name" value="ThiS/MoaD-like"/>
</dbReference>
<dbReference type="Proteomes" id="UP000594042">
    <property type="component" value="Chromosome"/>
</dbReference>
<name>A0A7G1HSF2_9BACT</name>
<protein>
    <recommendedName>
        <fullName evidence="3">Thiamine biosynthesis protein ThiS</fullName>
    </recommendedName>
</protein>
<dbReference type="InterPro" id="IPR010035">
    <property type="entry name" value="Thi_S"/>
</dbReference>
<evidence type="ECO:0000313" key="1">
    <source>
        <dbReference type="EMBL" id="BCI61662.1"/>
    </source>
</evidence>
<dbReference type="PANTHER" id="PTHR34472">
    <property type="entry name" value="SULFUR CARRIER PROTEIN THIS"/>
    <property type="match status" value="1"/>
</dbReference>
<dbReference type="Pfam" id="PF02597">
    <property type="entry name" value="ThiS"/>
    <property type="match status" value="1"/>
</dbReference>
<dbReference type="CDD" id="cd00565">
    <property type="entry name" value="Ubl_ThiS"/>
    <property type="match status" value="1"/>
</dbReference>